<feature type="domain" description="Dihydroneopterin aldolase/epimerase" evidence="1">
    <location>
        <begin position="28"/>
        <end position="136"/>
    </location>
</feature>
<dbReference type="GO" id="GO:0006760">
    <property type="term" value="P:folic acid-containing compound metabolic process"/>
    <property type="evidence" value="ECO:0007669"/>
    <property type="project" value="InterPro"/>
</dbReference>
<dbReference type="RefSeq" id="WP_133396520.1">
    <property type="nucleotide sequence ID" value="NZ_SNAA01000007.1"/>
</dbReference>
<proteinExistence type="predicted"/>
<evidence type="ECO:0000313" key="2">
    <source>
        <dbReference type="EMBL" id="TDL79796.1"/>
    </source>
</evidence>
<protein>
    <submittedName>
        <fullName evidence="2">Dihydroneopterin aldolase</fullName>
    </submittedName>
</protein>
<evidence type="ECO:0000259" key="1">
    <source>
        <dbReference type="SMART" id="SM00905"/>
    </source>
</evidence>
<dbReference type="InterPro" id="IPR043133">
    <property type="entry name" value="GTP-CH-I_C/QueF"/>
</dbReference>
<sequence>MRDETTLAFEHPEERARALAPDVPHDRISLRDHIVEVEIGAFQPERGRSQRVCFDVVVEVRPHDPDLGDDVDRILSYDTITEAIAAALAEERLNLLETLADRVAARILAEPLALRCFVRVEKLDLGPGALGVEIVRVAPAREGRAAPAAPDDTPHPLIVLIGDAEIASPHLPAWLDRIEAEAPAILCTSAPEGGTVQVGMTGPQRRIDLLAIEQNCWRLAARDPRCVVTGTRTEMDWAMRKNRLTVWAPSKLVLDAVEPPSVQPRDTGGLIAWFARAMQARGVLVAGDVEVPTDLPVTRLTDPAA</sequence>
<dbReference type="GO" id="GO:0004150">
    <property type="term" value="F:dihydroneopterin aldolase activity"/>
    <property type="evidence" value="ECO:0007669"/>
    <property type="project" value="InterPro"/>
</dbReference>
<keyword evidence="3" id="KW-1185">Reference proteome</keyword>
<dbReference type="Proteomes" id="UP000295701">
    <property type="component" value="Unassembled WGS sequence"/>
</dbReference>
<dbReference type="SMART" id="SM00905">
    <property type="entry name" value="FolB"/>
    <property type="match status" value="1"/>
</dbReference>
<dbReference type="SUPFAM" id="SSF55620">
    <property type="entry name" value="Tetrahydrobiopterin biosynthesis enzymes-like"/>
    <property type="match status" value="1"/>
</dbReference>
<comment type="caution">
    <text evidence="2">The sequence shown here is derived from an EMBL/GenBank/DDBJ whole genome shotgun (WGS) entry which is preliminary data.</text>
</comment>
<reference evidence="2 3" key="1">
    <citation type="submission" date="2019-03" db="EMBL/GenBank/DDBJ databases">
        <title>Primorskyibacter sp. SS33 isolated from sediments.</title>
        <authorList>
            <person name="Xunke S."/>
        </authorList>
    </citation>
    <scope>NUCLEOTIDE SEQUENCE [LARGE SCALE GENOMIC DNA]</scope>
    <source>
        <strain evidence="2 3">SS33</strain>
    </source>
</reference>
<dbReference type="Gene3D" id="3.30.1130.10">
    <property type="match status" value="1"/>
</dbReference>
<dbReference type="EMBL" id="SNAA01000007">
    <property type="protein sequence ID" value="TDL79796.1"/>
    <property type="molecule type" value="Genomic_DNA"/>
</dbReference>
<name>A0A4R6AEA1_9RHOB</name>
<evidence type="ECO:0000313" key="3">
    <source>
        <dbReference type="Proteomes" id="UP000295701"/>
    </source>
</evidence>
<dbReference type="InterPro" id="IPR006157">
    <property type="entry name" value="FolB_dom"/>
</dbReference>
<accession>A0A4R6AEA1</accession>
<gene>
    <name evidence="2" type="ORF">E2L08_07855</name>
</gene>
<dbReference type="OrthoDB" id="7678026at2"/>
<dbReference type="Pfam" id="PF02152">
    <property type="entry name" value="FolB"/>
    <property type="match status" value="1"/>
</dbReference>
<dbReference type="AlphaFoldDB" id="A0A4R6AEA1"/>
<organism evidence="2 3">
    <name type="scientific">Palleronia sediminis</name>
    <dbReference type="NCBI Taxonomy" id="2547833"/>
    <lineage>
        <taxon>Bacteria</taxon>
        <taxon>Pseudomonadati</taxon>
        <taxon>Pseudomonadota</taxon>
        <taxon>Alphaproteobacteria</taxon>
        <taxon>Rhodobacterales</taxon>
        <taxon>Roseobacteraceae</taxon>
        <taxon>Palleronia</taxon>
    </lineage>
</organism>